<organism evidence="1">
    <name type="scientific">Salvia splendens</name>
    <name type="common">Scarlet sage</name>
    <dbReference type="NCBI Taxonomy" id="180675"/>
    <lineage>
        <taxon>Eukaryota</taxon>
        <taxon>Viridiplantae</taxon>
        <taxon>Streptophyta</taxon>
        <taxon>Embryophyta</taxon>
        <taxon>Tracheophyta</taxon>
        <taxon>Spermatophyta</taxon>
        <taxon>Magnoliopsida</taxon>
        <taxon>eudicotyledons</taxon>
        <taxon>Gunneridae</taxon>
        <taxon>Pentapetalae</taxon>
        <taxon>asterids</taxon>
        <taxon>lamiids</taxon>
        <taxon>Lamiales</taxon>
        <taxon>Lamiaceae</taxon>
        <taxon>Nepetoideae</taxon>
        <taxon>Mentheae</taxon>
        <taxon>Salviinae</taxon>
        <taxon>Salvia</taxon>
        <taxon>Salvia subgen. Calosphace</taxon>
        <taxon>core Calosphace</taxon>
    </lineage>
</organism>
<proteinExistence type="predicted"/>
<reference evidence="1" key="2">
    <citation type="submission" date="2020-08" db="EMBL/GenBank/DDBJ databases">
        <title>Plant Genome Project.</title>
        <authorList>
            <person name="Zhang R.-G."/>
        </authorList>
    </citation>
    <scope>NUCLEOTIDE SEQUENCE</scope>
    <source>
        <strain evidence="1">Huo1</strain>
        <tissue evidence="1">Leaf</tissue>
    </source>
</reference>
<dbReference type="AlphaFoldDB" id="A0A8X8XCW5"/>
<protein>
    <submittedName>
        <fullName evidence="1">Uncharacterized protein</fullName>
    </submittedName>
</protein>
<comment type="caution">
    <text evidence="1">The sequence shown here is derived from an EMBL/GenBank/DDBJ whole genome shotgun (WGS) entry which is preliminary data.</text>
</comment>
<name>A0A8X8XCW5_SALSN</name>
<evidence type="ECO:0000313" key="1">
    <source>
        <dbReference type="EMBL" id="KAG6411235.1"/>
    </source>
</evidence>
<evidence type="ECO:0000313" key="2">
    <source>
        <dbReference type="Proteomes" id="UP000298416"/>
    </source>
</evidence>
<dbReference type="Proteomes" id="UP000298416">
    <property type="component" value="Unassembled WGS sequence"/>
</dbReference>
<accession>A0A8X8XCW5</accession>
<gene>
    <name evidence="1" type="ORF">SASPL_129313</name>
</gene>
<sequence>MCAYILSSPLLISHAFKHDNANLKKYLFDMINDLPTILEVVTHDAKYKQAIALLLDIVSMFLFFKGKKEYPLVLHDGYDEFAVTSIRCLFTAAMRECQGPNQMMRPSMRDRMKRARDQTKRMKTNMRKPCADHVVNITTPMNSVFAVTYARDGSMGGASISHLLRRSTSLSSNVQPVRTREPGLDARLPMLLTSNIYSWRCFVPNLAHSFVCILFTHCCVVSIYDSFAMYDNPM</sequence>
<keyword evidence="2" id="KW-1185">Reference proteome</keyword>
<dbReference type="EMBL" id="PNBA02000010">
    <property type="protein sequence ID" value="KAG6411235.1"/>
    <property type="molecule type" value="Genomic_DNA"/>
</dbReference>
<reference evidence="1" key="1">
    <citation type="submission" date="2018-01" db="EMBL/GenBank/DDBJ databases">
        <authorList>
            <person name="Mao J.F."/>
        </authorList>
    </citation>
    <scope>NUCLEOTIDE SEQUENCE</scope>
    <source>
        <strain evidence="1">Huo1</strain>
        <tissue evidence="1">Leaf</tissue>
    </source>
</reference>